<feature type="compositionally biased region" description="Pro residues" evidence="6">
    <location>
        <begin position="180"/>
        <end position="190"/>
    </location>
</feature>
<dbReference type="GeneID" id="112855838"/>
<dbReference type="GO" id="GO:0005576">
    <property type="term" value="C:extracellular region"/>
    <property type="evidence" value="ECO:0007669"/>
    <property type="project" value="UniProtKB-SubCell"/>
</dbReference>
<dbReference type="PROSITE" id="PS50092">
    <property type="entry name" value="TSP1"/>
    <property type="match status" value="1"/>
</dbReference>
<evidence type="ECO:0000256" key="5">
    <source>
        <dbReference type="ARBA" id="ARBA00023157"/>
    </source>
</evidence>
<keyword evidence="3" id="KW-0964">Secreted</keyword>
<evidence type="ECO:0000256" key="1">
    <source>
        <dbReference type="ARBA" id="ARBA00004613"/>
    </source>
</evidence>
<evidence type="ECO:0000259" key="7">
    <source>
        <dbReference type="PROSITE" id="PS50856"/>
    </source>
</evidence>
<dbReference type="InterPro" id="IPR005533">
    <property type="entry name" value="AMOP_dom"/>
</dbReference>
<dbReference type="SMART" id="SM00209">
    <property type="entry name" value="TSP1"/>
    <property type="match status" value="1"/>
</dbReference>
<keyword evidence="5" id="KW-1015">Disulfide bond</keyword>
<dbReference type="CTD" id="145501"/>
<organism evidence="8 9">
    <name type="scientific">Puma concolor</name>
    <name type="common">Mountain lion</name>
    <name type="synonym">Felis concolor</name>
    <dbReference type="NCBI Taxonomy" id="9696"/>
    <lineage>
        <taxon>Eukaryota</taxon>
        <taxon>Metazoa</taxon>
        <taxon>Chordata</taxon>
        <taxon>Craniata</taxon>
        <taxon>Vertebrata</taxon>
        <taxon>Euteleostomi</taxon>
        <taxon>Mammalia</taxon>
        <taxon>Eutheria</taxon>
        <taxon>Laurasiatheria</taxon>
        <taxon>Carnivora</taxon>
        <taxon>Feliformia</taxon>
        <taxon>Felidae</taxon>
        <taxon>Felinae</taxon>
        <taxon>Puma</taxon>
    </lineage>
</organism>
<dbReference type="PANTHER" id="PTHR10239">
    <property type="entry name" value="ISTHMIN-2"/>
    <property type="match status" value="1"/>
</dbReference>
<dbReference type="SMART" id="SM00723">
    <property type="entry name" value="AMOP"/>
    <property type="match status" value="1"/>
</dbReference>
<sequence>MECYFHVRLWHYQYQQQTNKHPDTYIILQTAGELGEPWRSYFPAFFPEQTYLEAQTNICPRPEGSHAGLRRVPRSRGPGGPCVPAPSARPWGGRPAGVAVRSLSAPCRPVATSPEQEFARGCDGTSGGDRGRGGGQIKESRDCPGASRSRPSGKGGHIPGADPRAARLPRPARPCDRRSPPPPAPAPRPPRPARSRPWRRRGPARTDARERLRRRGGSARSSAGRETMPRLPGRAGLLLGVVLLAALLAAGRALPLRKPRPRSPARLAEVSGGERGRRGARGASGDLRGRARGGDQVSASPDPSSPREEERTPPLPRTRLQAGPRQHRRRALSEPAALSLDKASMPRTLEDTPLLLELQKLPGLANTDLTAPNPNIQVTIEVVEDPQAEVEMDLLAEPSSRWPQGASSWLSAKELFWPLFWSYLEGEEGRTNLKGRAPGEEVEEEDYPAEYSESEDQEDNEEEEEEEEEPGFSGATGSWEQGWLAPGDWAFKEPDGYDYELQEEWSPWSPCSGSCGSGSQRRTRPCGYACTATESRACDLPLCPGTEDKDPSGFPGEGWPPLAHNATDMLNPDVDSCEKWLNCKSDFLAKYLSQVLQDLPSCPCAYPLEAVYSAVSLQDEHRGRSFQWRDASGPREHLDVYQPTARFCLRSLLSVESSTLAAQHCCYDAGSRLLTRGKGAGAPDLVSTDFSPELHFKVDTLPWILCKGDWSRYHAVRPPNNGRACADNPPEDEYLAQLQEAKQY</sequence>
<evidence type="ECO:0000313" key="8">
    <source>
        <dbReference type="Proteomes" id="UP000515131"/>
    </source>
</evidence>
<dbReference type="Pfam" id="PF03782">
    <property type="entry name" value="AMOP"/>
    <property type="match status" value="1"/>
</dbReference>
<feature type="domain" description="AMOP" evidence="7">
    <location>
        <begin position="569"/>
        <end position="732"/>
    </location>
</feature>
<keyword evidence="4" id="KW-0732">Signal</keyword>
<dbReference type="FunFam" id="2.20.100.10:FF:000033">
    <property type="entry name" value="Isthmin 1"/>
    <property type="match status" value="1"/>
</dbReference>
<evidence type="ECO:0000256" key="3">
    <source>
        <dbReference type="ARBA" id="ARBA00022525"/>
    </source>
</evidence>
<dbReference type="Proteomes" id="UP000515131">
    <property type="component" value="Unplaced"/>
</dbReference>
<evidence type="ECO:0000256" key="4">
    <source>
        <dbReference type="ARBA" id="ARBA00022729"/>
    </source>
</evidence>
<feature type="region of interest" description="Disordered" evidence="6">
    <location>
        <begin position="430"/>
        <end position="479"/>
    </location>
</feature>
<feature type="compositionally biased region" description="Low complexity" evidence="6">
    <location>
        <begin position="218"/>
        <end position="231"/>
    </location>
</feature>
<gene>
    <name evidence="9" type="primary">ISM2</name>
</gene>
<evidence type="ECO:0000313" key="9">
    <source>
        <dbReference type="RefSeq" id="XP_025775155.1"/>
    </source>
</evidence>
<feature type="region of interest" description="Disordered" evidence="6">
    <location>
        <begin position="256"/>
        <end position="345"/>
    </location>
</feature>
<evidence type="ECO:0000256" key="2">
    <source>
        <dbReference type="ARBA" id="ARBA00010198"/>
    </source>
</evidence>
<comment type="subcellular location">
    <subcellularLocation>
        <location evidence="1">Secreted</location>
    </subcellularLocation>
</comment>
<keyword evidence="8" id="KW-1185">Reference proteome</keyword>
<dbReference type="Gene3D" id="2.20.100.10">
    <property type="entry name" value="Thrombospondin type-1 (TSP1) repeat"/>
    <property type="match status" value="1"/>
</dbReference>
<dbReference type="KEGG" id="pcoo:112855838"/>
<dbReference type="Pfam" id="PF00090">
    <property type="entry name" value="TSP_1"/>
    <property type="match status" value="1"/>
</dbReference>
<feature type="compositionally biased region" description="Acidic residues" evidence="6">
    <location>
        <begin position="440"/>
        <end position="470"/>
    </location>
</feature>
<evidence type="ECO:0000256" key="6">
    <source>
        <dbReference type="SAM" id="MobiDB-lite"/>
    </source>
</evidence>
<feature type="compositionally biased region" description="Basic residues" evidence="6">
    <location>
        <begin position="191"/>
        <end position="203"/>
    </location>
</feature>
<dbReference type="RefSeq" id="XP_025775155.1">
    <property type="nucleotide sequence ID" value="XM_025919370.1"/>
</dbReference>
<reference evidence="9" key="1">
    <citation type="submission" date="2025-08" db="UniProtKB">
        <authorList>
            <consortium name="RefSeq"/>
        </authorList>
    </citation>
    <scope>IDENTIFICATION</scope>
    <source>
        <tissue evidence="9">Blood</tissue>
    </source>
</reference>
<accession>A0A6P6HH78</accession>
<dbReference type="InterPro" id="IPR051867">
    <property type="entry name" value="Angio_Inhib/Adhesion_GPCR"/>
</dbReference>
<feature type="compositionally biased region" description="Gly residues" evidence="6">
    <location>
        <begin position="124"/>
        <end position="136"/>
    </location>
</feature>
<name>A0A6P6HH78_PUMCO</name>
<comment type="similarity">
    <text evidence="2">Belongs to the isthmin family.</text>
</comment>
<dbReference type="PROSITE" id="PS50856">
    <property type="entry name" value="AMOP"/>
    <property type="match status" value="1"/>
</dbReference>
<dbReference type="SUPFAM" id="SSF82895">
    <property type="entry name" value="TSP-1 type 1 repeat"/>
    <property type="match status" value="1"/>
</dbReference>
<dbReference type="InterPro" id="IPR036383">
    <property type="entry name" value="TSP1_rpt_sf"/>
</dbReference>
<dbReference type="InterPro" id="IPR000884">
    <property type="entry name" value="TSP1_rpt"/>
</dbReference>
<proteinExistence type="inferred from homology"/>
<dbReference type="AlphaFoldDB" id="A0A6P6HH78"/>
<dbReference type="PANTHER" id="PTHR10239:SF28">
    <property type="entry name" value="ISTHMIN-2"/>
    <property type="match status" value="1"/>
</dbReference>
<feature type="region of interest" description="Disordered" evidence="6">
    <location>
        <begin position="71"/>
        <end position="231"/>
    </location>
</feature>
<protein>
    <submittedName>
        <fullName evidence="9">Isthmin-2</fullName>
    </submittedName>
</protein>